<dbReference type="Proteomes" id="UP000187550">
    <property type="component" value="Unassembled WGS sequence"/>
</dbReference>
<sequence>MEQAVKLRRATYHIWTFMTSKLISAFGAQVYTFAISFYILQLTGSATSFATNLICSILPRTIAAPFAGYAADRWPKKRIVILSQGAIVLAVGGLLAVSLTAGLSLPAIYATTVVISLAASFSGVTFSAAITGLVDEARIQKAMSLNQMSISLAAIAAPAVGGLLYGAVSINLFLILFMAAEAIALILEATMNFRLFNRKAEAGGEAEKPAEEPLLQSMKSGLSYLRRQPVIMAVIWIALIVNFLFGAFQVGYSFILIEKLKIAPEHFGLTEGALAVGTLLMSIWLSVRKEVKYPLVVSKWGIVSMGLAMGGVAIPLFADIPYVPMTIFFGTIMLISGLSSGIVNTPIMVMMQKNVDDDYKGRVFAVLETMAMSLMPLGTVLYGFLYDLFPAEWILLISTAALIGAVLWLARPSVIRRAHPELHAPKNGHVPQAAK</sequence>
<dbReference type="GO" id="GO:0005886">
    <property type="term" value="C:plasma membrane"/>
    <property type="evidence" value="ECO:0007669"/>
    <property type="project" value="UniProtKB-SubCell"/>
</dbReference>
<organism evidence="7 8">
    <name type="scientific">Edaphobacillus lindanitolerans</name>
    <dbReference type="NCBI Taxonomy" id="550447"/>
    <lineage>
        <taxon>Bacteria</taxon>
        <taxon>Bacillati</taxon>
        <taxon>Bacillota</taxon>
        <taxon>Bacilli</taxon>
        <taxon>Bacillales</taxon>
        <taxon>Bacillaceae</taxon>
        <taxon>Edaphobacillus</taxon>
    </lineage>
</organism>
<keyword evidence="4" id="KW-0812">Transmembrane</keyword>
<dbReference type="Gene3D" id="1.20.1250.20">
    <property type="entry name" value="MFS general substrate transporter like domains"/>
    <property type="match status" value="1"/>
</dbReference>
<dbReference type="InterPro" id="IPR011701">
    <property type="entry name" value="MFS"/>
</dbReference>
<dbReference type="PANTHER" id="PTHR43266:SF9">
    <property type="entry name" value="PERMEASE, MAJOR FACILITATOR SUPERFAMILY-RELATED"/>
    <property type="match status" value="1"/>
</dbReference>
<dbReference type="Pfam" id="PF07690">
    <property type="entry name" value="MFS_1"/>
    <property type="match status" value="1"/>
</dbReference>
<evidence type="ECO:0000256" key="3">
    <source>
        <dbReference type="ARBA" id="ARBA00022475"/>
    </source>
</evidence>
<dbReference type="RefSeq" id="WP_076759191.1">
    <property type="nucleotide sequence ID" value="NZ_FTPL01000003.1"/>
</dbReference>
<proteinExistence type="predicted"/>
<reference evidence="8" key="1">
    <citation type="submission" date="2017-01" db="EMBL/GenBank/DDBJ databases">
        <authorList>
            <person name="Varghese N."/>
            <person name="Submissions S."/>
        </authorList>
    </citation>
    <scope>NUCLEOTIDE SEQUENCE [LARGE SCALE GENOMIC DNA]</scope>
    <source>
        <strain evidence="8">MNA4</strain>
    </source>
</reference>
<evidence type="ECO:0000256" key="4">
    <source>
        <dbReference type="ARBA" id="ARBA00022692"/>
    </source>
</evidence>
<accession>A0A1U7PM86</accession>
<dbReference type="OrthoDB" id="9775268at2"/>
<dbReference type="SUPFAM" id="SSF103473">
    <property type="entry name" value="MFS general substrate transporter"/>
    <property type="match status" value="1"/>
</dbReference>
<comment type="subcellular location">
    <subcellularLocation>
        <location evidence="1">Cell membrane</location>
        <topology evidence="1">Multi-pass membrane protein</topology>
    </subcellularLocation>
</comment>
<dbReference type="AlphaFoldDB" id="A0A1U7PM86"/>
<evidence type="ECO:0000313" key="7">
    <source>
        <dbReference type="EMBL" id="SIT89509.1"/>
    </source>
</evidence>
<dbReference type="STRING" id="550447.SAMN05428946_2426"/>
<dbReference type="GO" id="GO:0022857">
    <property type="term" value="F:transmembrane transporter activity"/>
    <property type="evidence" value="ECO:0007669"/>
    <property type="project" value="InterPro"/>
</dbReference>
<evidence type="ECO:0000256" key="6">
    <source>
        <dbReference type="ARBA" id="ARBA00023136"/>
    </source>
</evidence>
<name>A0A1U7PM86_9BACI</name>
<protein>
    <submittedName>
        <fullName evidence="7">Predicted arabinose efflux permease, MFS family</fullName>
    </submittedName>
</protein>
<keyword evidence="3" id="KW-1003">Cell membrane</keyword>
<keyword evidence="5" id="KW-1133">Transmembrane helix</keyword>
<keyword evidence="8" id="KW-1185">Reference proteome</keyword>
<keyword evidence="2" id="KW-0813">Transport</keyword>
<dbReference type="PANTHER" id="PTHR43266">
    <property type="entry name" value="MACROLIDE-EFFLUX PROTEIN"/>
    <property type="match status" value="1"/>
</dbReference>
<dbReference type="EMBL" id="FTPL01000003">
    <property type="protein sequence ID" value="SIT89509.1"/>
    <property type="molecule type" value="Genomic_DNA"/>
</dbReference>
<evidence type="ECO:0000256" key="2">
    <source>
        <dbReference type="ARBA" id="ARBA00022448"/>
    </source>
</evidence>
<gene>
    <name evidence="7" type="ORF">SAMN05428946_2426</name>
</gene>
<dbReference type="InterPro" id="IPR036259">
    <property type="entry name" value="MFS_trans_sf"/>
</dbReference>
<evidence type="ECO:0000256" key="1">
    <source>
        <dbReference type="ARBA" id="ARBA00004651"/>
    </source>
</evidence>
<evidence type="ECO:0000313" key="8">
    <source>
        <dbReference type="Proteomes" id="UP000187550"/>
    </source>
</evidence>
<evidence type="ECO:0000256" key="5">
    <source>
        <dbReference type="ARBA" id="ARBA00022989"/>
    </source>
</evidence>
<keyword evidence="6" id="KW-0472">Membrane</keyword>
<dbReference type="CDD" id="cd06173">
    <property type="entry name" value="MFS_MefA_like"/>
    <property type="match status" value="1"/>
</dbReference>